<reference evidence="2" key="1">
    <citation type="submission" date="2015-05" db="EMBL/GenBank/DDBJ databases">
        <title>Permanent draft genome of Rhodopirellula islandicus K833.</title>
        <authorList>
            <person name="Kizina J."/>
            <person name="Richter M."/>
            <person name="Glockner F.O."/>
            <person name="Harder J."/>
        </authorList>
    </citation>
    <scope>NUCLEOTIDE SEQUENCE [LARGE SCALE GENOMIC DNA]</scope>
    <source>
        <strain evidence="2">K833</strain>
    </source>
</reference>
<dbReference type="STRING" id="595434.RISK_004925"/>
<protein>
    <submittedName>
        <fullName evidence="2">Uncharacterized protein</fullName>
    </submittedName>
</protein>
<dbReference type="AlphaFoldDB" id="A0A0J1B812"/>
<gene>
    <name evidence="2" type="ORF">RISK_004925</name>
</gene>
<name>A0A0J1B812_RHOIS</name>
<accession>A0A0J1B812</accession>
<sequence>MVPSGQLRLDKLKERVFREIETRLNLVLPPASVAVNDASAAKVGHLNKLSSDRQKVHVNAIVPRKRFNCCKTIERVRKTGEFLTQNAWRSPADPLEMRQRRFAPPPQNGPDAF</sequence>
<feature type="compositionally biased region" description="Pro residues" evidence="1">
    <location>
        <begin position="103"/>
        <end position="113"/>
    </location>
</feature>
<evidence type="ECO:0000313" key="2">
    <source>
        <dbReference type="EMBL" id="KLU02955.1"/>
    </source>
</evidence>
<organism evidence="2 3">
    <name type="scientific">Rhodopirellula islandica</name>
    <dbReference type="NCBI Taxonomy" id="595434"/>
    <lineage>
        <taxon>Bacteria</taxon>
        <taxon>Pseudomonadati</taxon>
        <taxon>Planctomycetota</taxon>
        <taxon>Planctomycetia</taxon>
        <taxon>Pirellulales</taxon>
        <taxon>Pirellulaceae</taxon>
        <taxon>Rhodopirellula</taxon>
    </lineage>
</organism>
<dbReference type="EMBL" id="LECT01000042">
    <property type="protein sequence ID" value="KLU02955.1"/>
    <property type="molecule type" value="Genomic_DNA"/>
</dbReference>
<comment type="caution">
    <text evidence="2">The sequence shown here is derived from an EMBL/GenBank/DDBJ whole genome shotgun (WGS) entry which is preliminary data.</text>
</comment>
<feature type="region of interest" description="Disordered" evidence="1">
    <location>
        <begin position="85"/>
        <end position="113"/>
    </location>
</feature>
<dbReference type="PATRIC" id="fig|595434.4.peg.4673"/>
<evidence type="ECO:0000256" key="1">
    <source>
        <dbReference type="SAM" id="MobiDB-lite"/>
    </source>
</evidence>
<keyword evidence="3" id="KW-1185">Reference proteome</keyword>
<proteinExistence type="predicted"/>
<evidence type="ECO:0000313" key="3">
    <source>
        <dbReference type="Proteomes" id="UP000036367"/>
    </source>
</evidence>
<dbReference type="Proteomes" id="UP000036367">
    <property type="component" value="Unassembled WGS sequence"/>
</dbReference>